<dbReference type="GO" id="GO:0017136">
    <property type="term" value="F:histone deacetylase activity, NAD-dependent"/>
    <property type="evidence" value="ECO:0007669"/>
    <property type="project" value="TreeGrafter"/>
</dbReference>
<evidence type="ECO:0000256" key="2">
    <source>
        <dbReference type="ARBA" id="ARBA00022723"/>
    </source>
</evidence>
<keyword evidence="4" id="KW-0520">NAD</keyword>
<evidence type="ECO:0000256" key="1">
    <source>
        <dbReference type="ARBA" id="ARBA00022679"/>
    </source>
</evidence>
<organism evidence="8 9">
    <name type="scientific">Perkinsus chesapeaki</name>
    <name type="common">Clam parasite</name>
    <name type="synonym">Perkinsus andrewsi</name>
    <dbReference type="NCBI Taxonomy" id="330153"/>
    <lineage>
        <taxon>Eukaryota</taxon>
        <taxon>Sar</taxon>
        <taxon>Alveolata</taxon>
        <taxon>Perkinsozoa</taxon>
        <taxon>Perkinsea</taxon>
        <taxon>Perkinsida</taxon>
        <taxon>Perkinsidae</taxon>
        <taxon>Perkinsus</taxon>
    </lineage>
</organism>
<dbReference type="Proteomes" id="UP000591131">
    <property type="component" value="Unassembled WGS sequence"/>
</dbReference>
<dbReference type="PROSITE" id="PS50305">
    <property type="entry name" value="SIRTUIN"/>
    <property type="match status" value="1"/>
</dbReference>
<feature type="domain" description="Deacetylase sirtuin-type" evidence="7">
    <location>
        <begin position="579"/>
        <end position="819"/>
    </location>
</feature>
<feature type="region of interest" description="Disordered" evidence="6">
    <location>
        <begin position="1494"/>
        <end position="1527"/>
    </location>
</feature>
<dbReference type="Gene3D" id="3.40.50.1220">
    <property type="entry name" value="TPP-binding domain"/>
    <property type="match status" value="1"/>
</dbReference>
<dbReference type="SUPFAM" id="SSF53335">
    <property type="entry name" value="S-adenosyl-L-methionine-dependent methyltransferases"/>
    <property type="match status" value="1"/>
</dbReference>
<evidence type="ECO:0000313" key="8">
    <source>
        <dbReference type="EMBL" id="KAF4677211.1"/>
    </source>
</evidence>
<dbReference type="GO" id="GO:0005634">
    <property type="term" value="C:nucleus"/>
    <property type="evidence" value="ECO:0007669"/>
    <property type="project" value="TreeGrafter"/>
</dbReference>
<feature type="active site" description="Proton acceptor" evidence="5">
    <location>
        <position position="665"/>
    </location>
</feature>
<dbReference type="InterPro" id="IPR013216">
    <property type="entry name" value="Methyltransf_11"/>
</dbReference>
<feature type="binding site" evidence="5">
    <location>
        <position position="702"/>
    </location>
    <ligand>
        <name>Zn(2+)</name>
        <dbReference type="ChEBI" id="CHEBI:29105"/>
    </ligand>
</feature>
<feature type="compositionally biased region" description="Basic and acidic residues" evidence="6">
    <location>
        <begin position="1499"/>
        <end position="1527"/>
    </location>
</feature>
<sequence length="1634" mass="184231">MSQKFKPRYRLSHSSTPSKEHNIVADVERHFSNLIDCAQWEAAYQKGVFGSDFEWLASFSEIQADFNDILRPRLEPISSRSLPTPTSDQIFSDDGFETATRLSYDCRDANALVGFRAPVDSLAQLNYPIWISALYHQVLGCGNSRLPQELITIGYTAVTAMDASDTAIAGMVESHPRDGVNYQQGFAEAHDLPGGHFSLVVDKGLMDCILYSKDNASIATAAIGQVKRVLKAGGAYVSISGVPSEERTPFCELVRDALLEDLVCHECELSSSRLAISPSGKIFMTNRVFLYVCFKPSKSHIEWTRLATWKSTLERCREPINTDNGFISLNWTLGTSAMAELARIRIEELIRYNQMKDRVDNDSNLLWTCVDPFNEPISDGRSRSLYTRSAIEWVTAEIANPEDLRDSSALHTQVSLNVVPSKSARGLDLFLDFGVLDALLLLAKSTSMDLARKYSFGVMECLRPMARKDSRSAGQWILISTNPPEKVSEIIGPCSGRIESVLSIRSSERTHVEAYFAYRITTQLGEQTSLHTHPRALIEGQNFEVESFSPPELPHAAKRMSEPVSIPIPLRRSSALLGLRPGPRSLTELLKSGACRRIIVMAGAGISVSSGIPDFRSPTSGLYARLGHFDLPRPEAMFDIKVYTQNIDGLEHGCGLTSEKVVFWHGSFSDCHCIDCNSQHDIRWYRARISNKDSERVTPPRCLNCQGLVKPDVTFFKEKIKDHYRELVLDDFPSCDLLIVMGTSLRVMPFAGLIGSVPRSTPRVLINKEPAGLLADPLNPPTFGNRGFRFHLDDNYRDVAMLGDCDASITRLSEMCGWLEELIELEMKGVEAHIRNPTLLWERVVSHQQREDGILPQELVIDDEVAELTFKPERAPKLTDSLQASQAETPGAPLGPHRASIQLGSFLPVEPSHDQEEDVVYQRSRGSAKEEPTQLNLRIEAYGSPTTSFRHYMRVFAESSHIEQVYKVLMSVQEAAVEEAEVEFLHDELARLTLNIDGKCNIDIFLVRRPMSNISGLDEEVSLDHVWIVEEGTGTLHLPTDGALQEVPMIIITDTGIHSRPPCLMMILGTSDGVLFIGASSTPPRLLPPDGLCLKCPAQDIPKCLENDGTFKAWKVPLGATQFYCQPLVMDDWKILKETLRANRDRLRDTGIRRSDITQYVHKREVQECIVKWKQLLIDKLAYYSGIWLDAEDGTRKLAGMIWFEKFGRVCPKTDTPYQFLDVSYWLAQWAEGKGLVTTAVIVMLDFVKRELCEGDNVTELLIYCRNDNIRSQGVAHRLGLLPTVNATADNCFTLQLDDMWKYRVFQAIRTAVVHGTIVKEEKAYESAVIQREKYAGKKLLKLRNIFDRGEMEGCSSCDEVGSKLKRIRSRSERKWKMLEECYELEKMERSYAQEASWRKTVLEGRKRLSKSLTERIIPATMEIDRATSLHDDLAVLVNLRKRRTDMERNQWQMMTMSADPAIRCLTLRESGQRIIGRPPDACDSLSSDICIKISSDPQPDHNRVDAKGGMTHEKKDKDQETSSDDVKKDTLTRLRFSSVGSLPPLQSIGDVWRALQGSWQNSLNHKIVVESKSVYVNGLLSAEEIQEKSINDRQCITWMRWQVEPDQSNDYRITWTAIDKFSAISSIVVWRRM</sequence>
<gene>
    <name evidence="8" type="primary">SIRT2</name>
    <name evidence="8" type="ORF">FOL47_002774</name>
</gene>
<dbReference type="InterPro" id="IPR050134">
    <property type="entry name" value="NAD-dep_sirtuin_deacylases"/>
</dbReference>
<evidence type="ECO:0000256" key="5">
    <source>
        <dbReference type="PROSITE-ProRule" id="PRU00236"/>
    </source>
</evidence>
<dbReference type="SUPFAM" id="SSF55729">
    <property type="entry name" value="Acyl-CoA N-acyltransferases (Nat)"/>
    <property type="match status" value="1"/>
</dbReference>
<dbReference type="CDD" id="cd02440">
    <property type="entry name" value="AdoMet_MTases"/>
    <property type="match status" value="1"/>
</dbReference>
<reference evidence="8 9" key="1">
    <citation type="submission" date="2020-04" db="EMBL/GenBank/DDBJ databases">
        <title>Perkinsus chesapeaki whole genome sequence.</title>
        <authorList>
            <person name="Bogema D.R."/>
        </authorList>
    </citation>
    <scope>NUCLEOTIDE SEQUENCE [LARGE SCALE GENOMIC DNA]</scope>
    <source>
        <strain evidence="8">ATCC PRA-425</strain>
    </source>
</reference>
<comment type="caution">
    <text evidence="8">The sequence shown here is derived from an EMBL/GenBank/DDBJ whole genome shotgun (WGS) entry which is preliminary data.</text>
</comment>
<dbReference type="Gene3D" id="3.40.50.150">
    <property type="entry name" value="Vaccinia Virus protein VP39"/>
    <property type="match status" value="1"/>
</dbReference>
<keyword evidence="1" id="KW-0808">Transferase</keyword>
<keyword evidence="9" id="KW-1185">Reference proteome</keyword>
<dbReference type="InterPro" id="IPR029063">
    <property type="entry name" value="SAM-dependent_MTases_sf"/>
</dbReference>
<feature type="binding site" evidence="5">
    <location>
        <position position="705"/>
    </location>
    <ligand>
        <name>Zn(2+)</name>
        <dbReference type="ChEBI" id="CHEBI:29105"/>
    </ligand>
</feature>
<dbReference type="GO" id="GO:0046872">
    <property type="term" value="F:metal ion binding"/>
    <property type="evidence" value="ECO:0007669"/>
    <property type="project" value="UniProtKB-KW"/>
</dbReference>
<proteinExistence type="predicted"/>
<dbReference type="OrthoDB" id="424302at2759"/>
<keyword evidence="3 5" id="KW-0862">Zinc</keyword>
<feature type="binding site" evidence="5">
    <location>
        <position position="673"/>
    </location>
    <ligand>
        <name>Zn(2+)</name>
        <dbReference type="ChEBI" id="CHEBI:29105"/>
    </ligand>
</feature>
<dbReference type="InterPro" id="IPR003000">
    <property type="entry name" value="Sirtuin"/>
</dbReference>
<evidence type="ECO:0000256" key="6">
    <source>
        <dbReference type="SAM" id="MobiDB-lite"/>
    </source>
</evidence>
<dbReference type="Gene3D" id="3.40.630.30">
    <property type="match status" value="1"/>
</dbReference>
<name>A0A7J6N2I9_PERCH</name>
<dbReference type="PANTHER" id="PTHR11085:SF6">
    <property type="entry name" value="NAD-DEPENDENT PROTEIN DEACETYLASE SIRTUIN-2"/>
    <property type="match status" value="1"/>
</dbReference>
<dbReference type="Pfam" id="PF02146">
    <property type="entry name" value="SIR2"/>
    <property type="match status" value="1"/>
</dbReference>
<protein>
    <submittedName>
        <fullName evidence="8">NAD-dependent protein deacetylase sirtuin-2</fullName>
    </submittedName>
</protein>
<dbReference type="InterPro" id="IPR029035">
    <property type="entry name" value="DHS-like_NAD/FAD-binding_dom"/>
</dbReference>
<evidence type="ECO:0000256" key="3">
    <source>
        <dbReference type="ARBA" id="ARBA00022833"/>
    </source>
</evidence>
<dbReference type="GO" id="GO:0070403">
    <property type="term" value="F:NAD+ binding"/>
    <property type="evidence" value="ECO:0007669"/>
    <property type="project" value="InterPro"/>
</dbReference>
<dbReference type="InterPro" id="IPR026590">
    <property type="entry name" value="Ssirtuin_cat_dom"/>
</dbReference>
<evidence type="ECO:0000256" key="4">
    <source>
        <dbReference type="ARBA" id="ARBA00023027"/>
    </source>
</evidence>
<accession>A0A7J6N2I9</accession>
<dbReference type="EMBL" id="JAAPAO010000018">
    <property type="protein sequence ID" value="KAF4677211.1"/>
    <property type="molecule type" value="Genomic_DNA"/>
</dbReference>
<keyword evidence="2 5" id="KW-0479">Metal-binding</keyword>
<dbReference type="SUPFAM" id="SSF52467">
    <property type="entry name" value="DHS-like NAD/FAD-binding domain"/>
    <property type="match status" value="1"/>
</dbReference>
<dbReference type="InterPro" id="IPR016181">
    <property type="entry name" value="Acyl_CoA_acyltransferase"/>
</dbReference>
<dbReference type="Pfam" id="PF13302">
    <property type="entry name" value="Acetyltransf_3"/>
    <property type="match status" value="1"/>
</dbReference>
<evidence type="ECO:0000313" key="9">
    <source>
        <dbReference type="Proteomes" id="UP000591131"/>
    </source>
</evidence>
<dbReference type="InterPro" id="IPR000182">
    <property type="entry name" value="GNAT_dom"/>
</dbReference>
<dbReference type="GO" id="GO:0008757">
    <property type="term" value="F:S-adenosylmethionine-dependent methyltransferase activity"/>
    <property type="evidence" value="ECO:0007669"/>
    <property type="project" value="InterPro"/>
</dbReference>
<dbReference type="Pfam" id="PF08241">
    <property type="entry name" value="Methyltransf_11"/>
    <property type="match status" value="1"/>
</dbReference>
<dbReference type="PANTHER" id="PTHR11085">
    <property type="entry name" value="NAD-DEPENDENT PROTEIN DEACYLASE SIRTUIN-5, MITOCHONDRIAL-RELATED"/>
    <property type="match status" value="1"/>
</dbReference>
<evidence type="ECO:0000259" key="7">
    <source>
        <dbReference type="PROSITE" id="PS50305"/>
    </source>
</evidence>
<feature type="binding site" evidence="5">
    <location>
        <position position="676"/>
    </location>
    <ligand>
        <name>Zn(2+)</name>
        <dbReference type="ChEBI" id="CHEBI:29105"/>
    </ligand>
</feature>